<dbReference type="SUPFAM" id="SSF101576">
    <property type="entry name" value="Supernatant protein factor (SPF), C-terminal domain"/>
    <property type="match status" value="1"/>
</dbReference>
<keyword evidence="6 10" id="KW-1133">Transmembrane helix</keyword>
<evidence type="ECO:0000256" key="1">
    <source>
        <dbReference type="ARBA" id="ARBA00004479"/>
    </source>
</evidence>
<dbReference type="PROSITE" id="PS50866">
    <property type="entry name" value="GOLD"/>
    <property type="match status" value="1"/>
</dbReference>
<evidence type="ECO:0000256" key="10">
    <source>
        <dbReference type="SAM" id="Phobius"/>
    </source>
</evidence>
<feature type="domain" description="GOLD" evidence="12">
    <location>
        <begin position="31"/>
        <end position="113"/>
    </location>
</feature>
<protein>
    <recommendedName>
        <fullName evidence="12">GOLD domain-containing protein</fullName>
    </recommendedName>
</protein>
<evidence type="ECO:0000256" key="2">
    <source>
        <dbReference type="ARBA" id="ARBA00007104"/>
    </source>
</evidence>
<evidence type="ECO:0000256" key="11">
    <source>
        <dbReference type="SAM" id="SignalP"/>
    </source>
</evidence>
<keyword evidence="5 11" id="KW-0732">Signal</keyword>
<dbReference type="OrthoDB" id="1929172at2759"/>
<evidence type="ECO:0000256" key="8">
    <source>
        <dbReference type="ARBA" id="ARBA00037847"/>
    </source>
</evidence>
<dbReference type="Proteomes" id="UP001152798">
    <property type="component" value="Chromosome 7"/>
</dbReference>
<dbReference type="AlphaFoldDB" id="A0A9P0HQC0"/>
<evidence type="ECO:0000256" key="6">
    <source>
        <dbReference type="ARBA" id="ARBA00022989"/>
    </source>
</evidence>
<keyword evidence="4 9" id="KW-0812">Transmembrane</keyword>
<dbReference type="SMART" id="SM01190">
    <property type="entry name" value="EMP24_GP25L"/>
    <property type="match status" value="1"/>
</dbReference>
<name>A0A9P0HQC0_NEZVI</name>
<dbReference type="EMBL" id="OV725083">
    <property type="protein sequence ID" value="CAH1407040.1"/>
    <property type="molecule type" value="Genomic_DNA"/>
</dbReference>
<evidence type="ECO:0000256" key="5">
    <source>
        <dbReference type="ARBA" id="ARBA00022729"/>
    </source>
</evidence>
<dbReference type="PANTHER" id="PTHR22811">
    <property type="entry name" value="TRANSMEMBRANE EMP24 DOMAIN-CONTAINING PROTEIN"/>
    <property type="match status" value="1"/>
</dbReference>
<keyword evidence="3" id="KW-0217">Developmental protein</keyword>
<accession>A0A9P0HQC0</accession>
<evidence type="ECO:0000313" key="13">
    <source>
        <dbReference type="EMBL" id="CAH1407040.1"/>
    </source>
</evidence>
<feature type="transmembrane region" description="Helical" evidence="10">
    <location>
        <begin position="168"/>
        <end position="190"/>
    </location>
</feature>
<evidence type="ECO:0000256" key="7">
    <source>
        <dbReference type="ARBA" id="ARBA00023136"/>
    </source>
</evidence>
<comment type="subcellular location">
    <subcellularLocation>
        <location evidence="8">Endomembrane system</location>
        <topology evidence="8">Single-pass membrane protein</topology>
    </subcellularLocation>
    <subcellularLocation>
        <location evidence="1 9">Membrane</location>
        <topology evidence="1 9">Single-pass type I membrane protein</topology>
    </subcellularLocation>
</comment>
<evidence type="ECO:0000256" key="9">
    <source>
        <dbReference type="RuleBase" id="RU003827"/>
    </source>
</evidence>
<dbReference type="InterPro" id="IPR015720">
    <property type="entry name" value="Emp24-like"/>
</dbReference>
<dbReference type="InterPro" id="IPR009038">
    <property type="entry name" value="GOLD_dom"/>
</dbReference>
<evidence type="ECO:0000256" key="4">
    <source>
        <dbReference type="ARBA" id="ARBA00022692"/>
    </source>
</evidence>
<keyword evidence="7 10" id="KW-0472">Membrane</keyword>
<dbReference type="GO" id="GO:0016020">
    <property type="term" value="C:membrane"/>
    <property type="evidence" value="ECO:0007669"/>
    <property type="project" value="UniProtKB-SubCell"/>
</dbReference>
<organism evidence="13 14">
    <name type="scientific">Nezara viridula</name>
    <name type="common">Southern green stink bug</name>
    <name type="synonym">Cimex viridulus</name>
    <dbReference type="NCBI Taxonomy" id="85310"/>
    <lineage>
        <taxon>Eukaryota</taxon>
        <taxon>Metazoa</taxon>
        <taxon>Ecdysozoa</taxon>
        <taxon>Arthropoda</taxon>
        <taxon>Hexapoda</taxon>
        <taxon>Insecta</taxon>
        <taxon>Pterygota</taxon>
        <taxon>Neoptera</taxon>
        <taxon>Paraneoptera</taxon>
        <taxon>Hemiptera</taxon>
        <taxon>Heteroptera</taxon>
        <taxon>Panheteroptera</taxon>
        <taxon>Pentatomomorpha</taxon>
        <taxon>Pentatomoidea</taxon>
        <taxon>Pentatomidae</taxon>
        <taxon>Pentatominae</taxon>
        <taxon>Nezara</taxon>
    </lineage>
</organism>
<gene>
    <name evidence="13" type="ORF">NEZAVI_LOCUS14853</name>
</gene>
<sequence>MATFNCTILLFLLFLPSPLMAYIVLVDSYGEECFFEHVLNGTQLQLVFQVLVGGFLDIDVLMVDPKAKPLYHRRQATYGAHSFRAPIHGRYFFCFHNTFSTQVPKLIMFNFDYYDIELENELMLAQNDLEAMVHKVEMGLKFIKTETEYMHARTRSHHNINENSNTAIMAWAIIEYSLIVFLCMWQRYYILRFFEVRRTETG</sequence>
<comment type="similarity">
    <text evidence="2 9">Belongs to the EMP24/GP25L family.</text>
</comment>
<dbReference type="Pfam" id="PF01105">
    <property type="entry name" value="EMP24_GP25L"/>
    <property type="match status" value="1"/>
</dbReference>
<evidence type="ECO:0000256" key="3">
    <source>
        <dbReference type="ARBA" id="ARBA00022473"/>
    </source>
</evidence>
<proteinExistence type="inferred from homology"/>
<dbReference type="InterPro" id="IPR036598">
    <property type="entry name" value="GOLD_dom_sf"/>
</dbReference>
<feature type="signal peptide" evidence="11">
    <location>
        <begin position="1"/>
        <end position="21"/>
    </location>
</feature>
<keyword evidence="14" id="KW-1185">Reference proteome</keyword>
<dbReference type="GO" id="GO:0012505">
    <property type="term" value="C:endomembrane system"/>
    <property type="evidence" value="ECO:0007669"/>
    <property type="project" value="UniProtKB-SubCell"/>
</dbReference>
<reference evidence="13" key="1">
    <citation type="submission" date="2022-01" db="EMBL/GenBank/DDBJ databases">
        <authorList>
            <person name="King R."/>
        </authorList>
    </citation>
    <scope>NUCLEOTIDE SEQUENCE</scope>
</reference>
<feature type="chain" id="PRO_5040220999" description="GOLD domain-containing protein" evidence="11">
    <location>
        <begin position="22"/>
        <end position="202"/>
    </location>
</feature>
<evidence type="ECO:0000259" key="12">
    <source>
        <dbReference type="PROSITE" id="PS50866"/>
    </source>
</evidence>
<evidence type="ECO:0000313" key="14">
    <source>
        <dbReference type="Proteomes" id="UP001152798"/>
    </source>
</evidence>